<accession>A0A8S1QBT9</accession>
<protein>
    <submittedName>
        <fullName evidence="1">Uncharacterized protein</fullName>
    </submittedName>
</protein>
<evidence type="ECO:0000313" key="2">
    <source>
        <dbReference type="Proteomes" id="UP000688137"/>
    </source>
</evidence>
<comment type="caution">
    <text evidence="1">The sequence shown here is derived from an EMBL/GenBank/DDBJ whole genome shotgun (WGS) entry which is preliminary data.</text>
</comment>
<keyword evidence="2" id="KW-1185">Reference proteome</keyword>
<dbReference type="OMA" id="KYWKLQP"/>
<evidence type="ECO:0000313" key="1">
    <source>
        <dbReference type="EMBL" id="CAD8113122.1"/>
    </source>
</evidence>
<reference evidence="1" key="1">
    <citation type="submission" date="2021-01" db="EMBL/GenBank/DDBJ databases">
        <authorList>
            <consortium name="Genoscope - CEA"/>
            <person name="William W."/>
        </authorList>
    </citation>
    <scope>NUCLEOTIDE SEQUENCE</scope>
</reference>
<dbReference type="AlphaFoldDB" id="A0A8S1QBT9"/>
<dbReference type="EMBL" id="CAJJDM010000159">
    <property type="protein sequence ID" value="CAD8113122.1"/>
    <property type="molecule type" value="Genomic_DNA"/>
</dbReference>
<gene>
    <name evidence="1" type="ORF">PPRIM_AZ9-3.1.T1540046</name>
</gene>
<organism evidence="1 2">
    <name type="scientific">Paramecium primaurelia</name>
    <dbReference type="NCBI Taxonomy" id="5886"/>
    <lineage>
        <taxon>Eukaryota</taxon>
        <taxon>Sar</taxon>
        <taxon>Alveolata</taxon>
        <taxon>Ciliophora</taxon>
        <taxon>Intramacronucleata</taxon>
        <taxon>Oligohymenophorea</taxon>
        <taxon>Peniculida</taxon>
        <taxon>Parameciidae</taxon>
        <taxon>Paramecium</taxon>
    </lineage>
</organism>
<sequence>MRQKDTIYNKSHLKTKIKKPYDQRLMERLANKIQRVETPNQTYQNKIQEFYQTINQSQQQITQTVIESKLDKLHENYQIELKKREFTQKHIQEILRQQKLYSQRQIELYDSNFERPRHKEIEESYYKDPKYLKRKQSRLHDYQKNKYEKYWKLQPMLGKLQN</sequence>
<name>A0A8S1QBT9_PARPR</name>
<proteinExistence type="predicted"/>
<dbReference type="Proteomes" id="UP000688137">
    <property type="component" value="Unassembled WGS sequence"/>
</dbReference>